<keyword evidence="1" id="KW-0812">Transmembrane</keyword>
<dbReference type="Proteomes" id="UP000266340">
    <property type="component" value="Unassembled WGS sequence"/>
</dbReference>
<sequence>MGRIWRGRAYRWGDETVKDASLWGGAAILFAVSILHFYWAFGGRWGGRAAIPEKAAGEAVFVPRAPETAAVAVLVAFVGLLLLAQGGLLDAYTPNGFTYWSAVVCGSGFALRAIGEFKYVGFLKRVKGTTFAKLDSWLYSPLCALLSVVFWLAIG</sequence>
<proteinExistence type="predicted"/>
<dbReference type="AlphaFoldDB" id="A0A398CPN8"/>
<name>A0A398CPN8_9BACL</name>
<gene>
    <name evidence="2" type="ORF">D3H35_07280</name>
</gene>
<evidence type="ECO:0000313" key="3">
    <source>
        <dbReference type="Proteomes" id="UP000266340"/>
    </source>
</evidence>
<organism evidence="2 3">
    <name type="scientific">Cohnella faecalis</name>
    <dbReference type="NCBI Taxonomy" id="2315694"/>
    <lineage>
        <taxon>Bacteria</taxon>
        <taxon>Bacillati</taxon>
        <taxon>Bacillota</taxon>
        <taxon>Bacilli</taxon>
        <taxon>Bacillales</taxon>
        <taxon>Paenibacillaceae</taxon>
        <taxon>Cohnella</taxon>
    </lineage>
</organism>
<protein>
    <submittedName>
        <fullName evidence="2">DUF3995 domain-containing protein</fullName>
    </submittedName>
</protein>
<feature type="transmembrane region" description="Helical" evidence="1">
    <location>
        <begin position="97"/>
        <end position="115"/>
    </location>
</feature>
<comment type="caution">
    <text evidence="2">The sequence shown here is derived from an EMBL/GenBank/DDBJ whole genome shotgun (WGS) entry which is preliminary data.</text>
</comment>
<dbReference type="EMBL" id="QXJM01000027">
    <property type="protein sequence ID" value="RIE04382.1"/>
    <property type="molecule type" value="Genomic_DNA"/>
</dbReference>
<dbReference type="Pfam" id="PF13160">
    <property type="entry name" value="DUF3995"/>
    <property type="match status" value="1"/>
</dbReference>
<feature type="transmembrane region" description="Helical" evidence="1">
    <location>
        <begin position="20"/>
        <end position="41"/>
    </location>
</feature>
<reference evidence="2 3" key="1">
    <citation type="submission" date="2018-09" db="EMBL/GenBank/DDBJ databases">
        <title>Cohnella cavernae sp. nov., isolated from a karst cave.</title>
        <authorList>
            <person name="Zhu H."/>
        </authorList>
    </citation>
    <scope>NUCLEOTIDE SEQUENCE [LARGE SCALE GENOMIC DNA]</scope>
    <source>
        <strain evidence="2 3">K2E09-144</strain>
    </source>
</reference>
<keyword evidence="1" id="KW-0472">Membrane</keyword>
<evidence type="ECO:0000313" key="2">
    <source>
        <dbReference type="EMBL" id="RIE04382.1"/>
    </source>
</evidence>
<dbReference type="InterPro" id="IPR025058">
    <property type="entry name" value="DUF3995"/>
</dbReference>
<feature type="transmembrane region" description="Helical" evidence="1">
    <location>
        <begin position="68"/>
        <end position="85"/>
    </location>
</feature>
<keyword evidence="1" id="KW-1133">Transmembrane helix</keyword>
<keyword evidence="3" id="KW-1185">Reference proteome</keyword>
<feature type="transmembrane region" description="Helical" evidence="1">
    <location>
        <begin position="136"/>
        <end position="154"/>
    </location>
</feature>
<evidence type="ECO:0000256" key="1">
    <source>
        <dbReference type="SAM" id="Phobius"/>
    </source>
</evidence>
<accession>A0A398CPN8</accession>